<proteinExistence type="predicted"/>
<reference evidence="1 2" key="1">
    <citation type="journal article" date="2022" name="bioRxiv">
        <title>The genome of the oomycete Peronosclerospora sorghi, a cosmopolitan pathogen of maize and sorghum, is inflated with dispersed pseudogenes.</title>
        <authorList>
            <person name="Fletcher K."/>
            <person name="Martin F."/>
            <person name="Isakeit T."/>
            <person name="Cavanaugh K."/>
            <person name="Magill C."/>
            <person name="Michelmore R."/>
        </authorList>
    </citation>
    <scope>NUCLEOTIDE SEQUENCE [LARGE SCALE GENOMIC DNA]</scope>
    <source>
        <strain evidence="1">P6</strain>
    </source>
</reference>
<keyword evidence="2" id="KW-1185">Reference proteome</keyword>
<dbReference type="Proteomes" id="UP001163321">
    <property type="component" value="Chromosome 10"/>
</dbReference>
<sequence length="91" mass="10346">MLNFPLIFSILPQQSPAGILGVDPCDFVSDIRHALRCFLDLQNRQEEKLSCYPVGAICLHFPRILTVSTGTSNGFRFSTLWSFRNQLLQMN</sequence>
<dbReference type="EMBL" id="CM047589">
    <property type="protein sequence ID" value="KAI9919842.1"/>
    <property type="molecule type" value="Genomic_DNA"/>
</dbReference>
<gene>
    <name evidence="1" type="ORF">PsorP6_015867</name>
</gene>
<accession>A0ACC0WN81</accession>
<name>A0ACC0WN81_9STRA</name>
<protein>
    <submittedName>
        <fullName evidence="1">Uncharacterized protein</fullName>
    </submittedName>
</protein>
<evidence type="ECO:0000313" key="1">
    <source>
        <dbReference type="EMBL" id="KAI9919842.1"/>
    </source>
</evidence>
<evidence type="ECO:0000313" key="2">
    <source>
        <dbReference type="Proteomes" id="UP001163321"/>
    </source>
</evidence>
<organism evidence="1 2">
    <name type="scientific">Peronosclerospora sorghi</name>
    <dbReference type="NCBI Taxonomy" id="230839"/>
    <lineage>
        <taxon>Eukaryota</taxon>
        <taxon>Sar</taxon>
        <taxon>Stramenopiles</taxon>
        <taxon>Oomycota</taxon>
        <taxon>Peronosporomycetes</taxon>
        <taxon>Peronosporales</taxon>
        <taxon>Peronosporaceae</taxon>
        <taxon>Peronosclerospora</taxon>
    </lineage>
</organism>
<comment type="caution">
    <text evidence="1">The sequence shown here is derived from an EMBL/GenBank/DDBJ whole genome shotgun (WGS) entry which is preliminary data.</text>
</comment>